<gene>
    <name evidence="1" type="ORF">L798_15433</name>
</gene>
<name>A0A067QPI2_ZOONE</name>
<protein>
    <submittedName>
        <fullName evidence="1">Uncharacterized protein</fullName>
    </submittedName>
</protein>
<sequence length="119" mass="13639">MNDHPTRYRVTCGQHDEPPDIASFPDRITLLIVSPQFSHDAGLAPVPYTGRKLMRKFPLPQDSNQRAFRIAGLKHDASDRAATAWDMSKYTDLKRLLLNKYRTENIETVFLSTIGTYMK</sequence>
<organism evidence="1 2">
    <name type="scientific">Zootermopsis nevadensis</name>
    <name type="common">Dampwood termite</name>
    <dbReference type="NCBI Taxonomy" id="136037"/>
    <lineage>
        <taxon>Eukaryota</taxon>
        <taxon>Metazoa</taxon>
        <taxon>Ecdysozoa</taxon>
        <taxon>Arthropoda</taxon>
        <taxon>Hexapoda</taxon>
        <taxon>Insecta</taxon>
        <taxon>Pterygota</taxon>
        <taxon>Neoptera</taxon>
        <taxon>Polyneoptera</taxon>
        <taxon>Dictyoptera</taxon>
        <taxon>Blattodea</taxon>
        <taxon>Blattoidea</taxon>
        <taxon>Termitoidae</taxon>
        <taxon>Termopsidae</taxon>
        <taxon>Zootermopsis</taxon>
    </lineage>
</organism>
<reference evidence="1 2" key="1">
    <citation type="journal article" date="2014" name="Nat. Commun.">
        <title>Molecular traces of alternative social organization in a termite genome.</title>
        <authorList>
            <person name="Terrapon N."/>
            <person name="Li C."/>
            <person name="Robertson H.M."/>
            <person name="Ji L."/>
            <person name="Meng X."/>
            <person name="Booth W."/>
            <person name="Chen Z."/>
            <person name="Childers C.P."/>
            <person name="Glastad K.M."/>
            <person name="Gokhale K."/>
            <person name="Gowin J."/>
            <person name="Gronenberg W."/>
            <person name="Hermansen R.A."/>
            <person name="Hu H."/>
            <person name="Hunt B.G."/>
            <person name="Huylmans A.K."/>
            <person name="Khalil S.M."/>
            <person name="Mitchell R.D."/>
            <person name="Munoz-Torres M.C."/>
            <person name="Mustard J.A."/>
            <person name="Pan H."/>
            <person name="Reese J.T."/>
            <person name="Scharf M.E."/>
            <person name="Sun F."/>
            <person name="Vogel H."/>
            <person name="Xiao J."/>
            <person name="Yang W."/>
            <person name="Yang Z."/>
            <person name="Yang Z."/>
            <person name="Zhou J."/>
            <person name="Zhu J."/>
            <person name="Brent C.S."/>
            <person name="Elsik C.G."/>
            <person name="Goodisman M.A."/>
            <person name="Liberles D.A."/>
            <person name="Roe R.M."/>
            <person name="Vargo E.L."/>
            <person name="Vilcinskas A."/>
            <person name="Wang J."/>
            <person name="Bornberg-Bauer E."/>
            <person name="Korb J."/>
            <person name="Zhang G."/>
            <person name="Liebig J."/>
        </authorList>
    </citation>
    <scope>NUCLEOTIDE SEQUENCE [LARGE SCALE GENOMIC DNA]</scope>
    <source>
        <tissue evidence="1">Whole organism</tissue>
    </source>
</reference>
<dbReference type="EMBL" id="KK853163">
    <property type="protein sequence ID" value="KDR10421.1"/>
    <property type="molecule type" value="Genomic_DNA"/>
</dbReference>
<dbReference type="AlphaFoldDB" id="A0A067QPI2"/>
<evidence type="ECO:0000313" key="2">
    <source>
        <dbReference type="Proteomes" id="UP000027135"/>
    </source>
</evidence>
<proteinExistence type="predicted"/>
<accession>A0A067QPI2</accession>
<evidence type="ECO:0000313" key="1">
    <source>
        <dbReference type="EMBL" id="KDR10421.1"/>
    </source>
</evidence>
<keyword evidence="2" id="KW-1185">Reference proteome</keyword>
<dbReference type="InParanoid" id="A0A067QPI2"/>
<dbReference type="Proteomes" id="UP000027135">
    <property type="component" value="Unassembled WGS sequence"/>
</dbReference>